<dbReference type="InterPro" id="IPR050280">
    <property type="entry name" value="OMP_Chaperone_SurA"/>
</dbReference>
<protein>
    <recommendedName>
        <fullName evidence="1">Parvulin-like PPIase</fullName>
    </recommendedName>
    <alternativeName>
        <fullName evidence="3">Peptidyl-prolyl cis-trans isomerase plp</fullName>
    </alternativeName>
    <alternativeName>
        <fullName evidence="4">Rotamase plp</fullName>
    </alternativeName>
</protein>
<comment type="caution">
    <text evidence="7">The sequence shown here is derived from an EMBL/GenBank/DDBJ whole genome shotgun (WGS) entry which is preliminary data.</text>
</comment>
<dbReference type="InterPro" id="IPR027304">
    <property type="entry name" value="Trigger_fact/SurA_dom_sf"/>
</dbReference>
<evidence type="ECO:0000256" key="4">
    <source>
        <dbReference type="ARBA" id="ARBA00031484"/>
    </source>
</evidence>
<dbReference type="OrthoDB" id="9791746at2"/>
<dbReference type="Proteomes" id="UP000068382">
    <property type="component" value="Unassembled WGS sequence"/>
</dbReference>
<evidence type="ECO:0000256" key="3">
    <source>
        <dbReference type="ARBA" id="ARBA00030642"/>
    </source>
</evidence>
<dbReference type="PROSITE" id="PS50198">
    <property type="entry name" value="PPIC_PPIASE_2"/>
    <property type="match status" value="1"/>
</dbReference>
<gene>
    <name evidence="7" type="primary">surA</name>
    <name evidence="7" type="ORF">TRIHO_23960</name>
</gene>
<dbReference type="InterPro" id="IPR046357">
    <property type="entry name" value="PPIase_dom_sf"/>
</dbReference>
<dbReference type="Pfam" id="PF00639">
    <property type="entry name" value="Rotamase"/>
    <property type="match status" value="1"/>
</dbReference>
<keyword evidence="2" id="KW-0732">Signal</keyword>
<dbReference type="InterPro" id="IPR000297">
    <property type="entry name" value="PPIase_PpiC"/>
</dbReference>
<accession>A0A132BWH3</accession>
<proteinExistence type="predicted"/>
<dbReference type="PANTHER" id="PTHR47637">
    <property type="entry name" value="CHAPERONE SURA"/>
    <property type="match status" value="1"/>
</dbReference>
<evidence type="ECO:0000256" key="1">
    <source>
        <dbReference type="ARBA" id="ARBA00018370"/>
    </source>
</evidence>
<dbReference type="PANTHER" id="PTHR47637:SF1">
    <property type="entry name" value="CHAPERONE SURA"/>
    <property type="match status" value="1"/>
</dbReference>
<dbReference type="RefSeq" id="WP_068243743.1">
    <property type="nucleotide sequence ID" value="NZ_LPUY01000071.1"/>
</dbReference>
<dbReference type="PATRIC" id="fig|1768241.3.peg.2514"/>
<keyword evidence="8" id="KW-1185">Reference proteome</keyword>
<dbReference type="GO" id="GO:0003755">
    <property type="term" value="F:peptidyl-prolyl cis-trans isomerase activity"/>
    <property type="evidence" value="ECO:0007669"/>
    <property type="project" value="UniProtKB-KW"/>
</dbReference>
<dbReference type="SUPFAM" id="SSF109998">
    <property type="entry name" value="Triger factor/SurA peptide-binding domain-like"/>
    <property type="match status" value="1"/>
</dbReference>
<evidence type="ECO:0000256" key="5">
    <source>
        <dbReference type="PROSITE-ProRule" id="PRU00278"/>
    </source>
</evidence>
<feature type="domain" description="PpiC" evidence="6">
    <location>
        <begin position="181"/>
        <end position="277"/>
    </location>
</feature>
<dbReference type="AlphaFoldDB" id="A0A132BWH3"/>
<dbReference type="SUPFAM" id="SSF54534">
    <property type="entry name" value="FKBP-like"/>
    <property type="match status" value="1"/>
</dbReference>
<dbReference type="Gene3D" id="3.10.50.40">
    <property type="match status" value="1"/>
</dbReference>
<evidence type="ECO:0000313" key="8">
    <source>
        <dbReference type="Proteomes" id="UP000068382"/>
    </source>
</evidence>
<evidence type="ECO:0000313" key="7">
    <source>
        <dbReference type="EMBL" id="KUP92739.1"/>
    </source>
</evidence>
<keyword evidence="5 7" id="KW-0413">Isomerase</keyword>
<organism evidence="7 8">
    <name type="scientific">Tritonibacter horizontis</name>
    <dbReference type="NCBI Taxonomy" id="1768241"/>
    <lineage>
        <taxon>Bacteria</taxon>
        <taxon>Pseudomonadati</taxon>
        <taxon>Pseudomonadota</taxon>
        <taxon>Alphaproteobacteria</taxon>
        <taxon>Rhodobacterales</taxon>
        <taxon>Paracoccaceae</taxon>
        <taxon>Tritonibacter</taxon>
    </lineage>
</organism>
<evidence type="ECO:0000256" key="2">
    <source>
        <dbReference type="ARBA" id="ARBA00022729"/>
    </source>
</evidence>
<dbReference type="EMBL" id="LPUY01000071">
    <property type="protein sequence ID" value="KUP92739.1"/>
    <property type="molecule type" value="Genomic_DNA"/>
</dbReference>
<dbReference type="Gene3D" id="1.10.4030.10">
    <property type="entry name" value="Porin chaperone SurA, peptide-binding domain"/>
    <property type="match status" value="1"/>
</dbReference>
<evidence type="ECO:0000259" key="6">
    <source>
        <dbReference type="PROSITE" id="PS50198"/>
    </source>
</evidence>
<name>A0A132BWH3_9RHOB</name>
<keyword evidence="5" id="KW-0697">Rotamase</keyword>
<sequence length="425" mass="45451">MHDNVISRRAIRALINWTSKAVGLGAVALSLTLVASTSRAVGQGLFSPAIVVNEDVITSFELEQRALFMSVLGSAQGDPIEAAQNDLIEDRLKRSVVAEIGLSLTEEEITEGMRELAGRANLTLEDFLARLQQAGVAPETVRDFSSAGLAWREYIRGRFLSQARPTEAEIDRAMGAAGSGGVQVLLSEIIIPMNQENAAQVQDLAAQIAAVETEAAFSASAAQFSAADSRVDGGRLPWVSLTQLPPQLQEVVLGLDNGEITQPLPLPGALALFRMRGLREVDGRSARFAAIEYATYRIPGGLTAPALARANEIRSEIDTCDDLYGIAKDQDPAVLTRSSEAPGAIPKDIALALAKLDPGETATEITRDNGQTLLLVMLCGRTSEINANQEDARSNVANALVQQRLNALADSLVEQLKANARIEYK</sequence>
<reference evidence="7 8" key="1">
    <citation type="submission" date="2015-12" db="EMBL/GenBank/DDBJ databases">
        <title>Genome sequence of the marine Rhodobacteraceae strain O3.65, Candidatus Tritonibacter horizontis.</title>
        <authorList>
            <person name="Poehlein A."/>
            <person name="Giebel H.A."/>
            <person name="Voget S."/>
            <person name="Brinkhoff T."/>
        </authorList>
    </citation>
    <scope>NUCLEOTIDE SEQUENCE [LARGE SCALE GENOMIC DNA]</scope>
    <source>
        <strain evidence="7 8">O3.65</strain>
    </source>
</reference>